<dbReference type="Pfam" id="PF18705">
    <property type="entry name" value="DUF5643"/>
    <property type="match status" value="1"/>
</dbReference>
<comment type="caution">
    <text evidence="4">The sequence shown here is derived from an EMBL/GenBank/DDBJ whole genome shotgun (WGS) entry which is preliminary data.</text>
</comment>
<accession>A0A3E0J8P7</accession>
<reference evidence="4 5" key="1">
    <citation type="submission" date="2018-08" db="EMBL/GenBank/DDBJ databases">
        <title>Genome sequence of Halobacillus trueperi KCTC 3686.</title>
        <authorList>
            <person name="Cho K.H."/>
            <person name="Kwak M.-J."/>
            <person name="Kim B.-Y."/>
            <person name="Chun J."/>
        </authorList>
    </citation>
    <scope>NUCLEOTIDE SEQUENCE [LARGE SCALE GENOMIC DNA]</scope>
    <source>
        <strain evidence="4 5">KCTC 3686</strain>
    </source>
</reference>
<organism evidence="4 5">
    <name type="scientific">Halobacillus trueperi</name>
    <dbReference type="NCBI Taxonomy" id="156205"/>
    <lineage>
        <taxon>Bacteria</taxon>
        <taxon>Bacillati</taxon>
        <taxon>Bacillota</taxon>
        <taxon>Bacilli</taxon>
        <taxon>Bacillales</taxon>
        <taxon>Bacillaceae</taxon>
        <taxon>Halobacillus</taxon>
    </lineage>
</organism>
<evidence type="ECO:0000313" key="5">
    <source>
        <dbReference type="Proteomes" id="UP000256305"/>
    </source>
</evidence>
<feature type="transmembrane region" description="Helical" evidence="1">
    <location>
        <begin position="47"/>
        <end position="65"/>
    </location>
</feature>
<keyword evidence="5" id="KW-1185">Reference proteome</keyword>
<dbReference type="AlphaFoldDB" id="A0A3E0J8P7"/>
<feature type="domain" description="DUF4179" evidence="2">
    <location>
        <begin position="45"/>
        <end position="136"/>
    </location>
</feature>
<feature type="domain" description="DUF5643" evidence="3">
    <location>
        <begin position="225"/>
        <end position="337"/>
    </location>
</feature>
<evidence type="ECO:0000259" key="3">
    <source>
        <dbReference type="Pfam" id="PF18705"/>
    </source>
</evidence>
<evidence type="ECO:0000259" key="2">
    <source>
        <dbReference type="Pfam" id="PF13786"/>
    </source>
</evidence>
<dbReference type="Pfam" id="PF13786">
    <property type="entry name" value="DUF4179"/>
    <property type="match status" value="1"/>
</dbReference>
<evidence type="ECO:0000256" key="1">
    <source>
        <dbReference type="SAM" id="Phobius"/>
    </source>
</evidence>
<keyword evidence="1" id="KW-1133">Transmembrane helix</keyword>
<sequence>MSKLDRELTNWKEMYDQVHIDDEQLDEAVDLGFHQATKRPTRRLRKFAWPVLTAVAALFVLFGGVRASPAFAEKVSQVPGMEKIVQLIQGDQSKQAAIDADHFQPLGITDEKGDLTLSLEGVIRDDYGMVIFYTLEAVGEHRNLRLGTPKLTTGAGEELPPKSVSYNSRELEENKDMQMMEVYTQEGMGGIENFHLSISGSGIIDGSFVKEEFAVSFTAKNDAQSKEYTLEETVSIEGEQFVIENVKIHPLRTAIKVREHPENETELLSIEDLELKGENGEVWSGINNGVTASGGPENDEMTFYIQSNYFEQPESLAITFSKVMVADQEKEYMEIDLESEKILYQPGEIAELTEASTSAFEIKFDEEVSRNIGFSSVKDEKRNTLHPSSQQVQSLVEGPKTVHTFFDEEVKGPIRIDFSSYPHWLEKEIKIPLE</sequence>
<keyword evidence="1" id="KW-0812">Transmembrane</keyword>
<dbReference type="InterPro" id="IPR025436">
    <property type="entry name" value="DUF4179"/>
</dbReference>
<gene>
    <name evidence="4" type="ORF">DYE48_10455</name>
</gene>
<dbReference type="InterPro" id="IPR040680">
    <property type="entry name" value="DUF5643"/>
</dbReference>
<proteinExistence type="predicted"/>
<dbReference type="RefSeq" id="WP_115823577.1">
    <property type="nucleotide sequence ID" value="NZ_QUAE01000007.1"/>
</dbReference>
<dbReference type="Gene3D" id="2.60.40.1630">
    <property type="entry name" value="bacillus anthracis domain"/>
    <property type="match status" value="1"/>
</dbReference>
<name>A0A3E0J8P7_9BACI</name>
<dbReference type="Proteomes" id="UP000256305">
    <property type="component" value="Unassembled WGS sequence"/>
</dbReference>
<dbReference type="EMBL" id="QUAE01000007">
    <property type="protein sequence ID" value="REJ09134.1"/>
    <property type="molecule type" value="Genomic_DNA"/>
</dbReference>
<evidence type="ECO:0000313" key="4">
    <source>
        <dbReference type="EMBL" id="REJ09134.1"/>
    </source>
</evidence>
<protein>
    <submittedName>
        <fullName evidence="4">DUF4179 domain-containing protein</fullName>
    </submittedName>
</protein>
<keyword evidence="1" id="KW-0472">Membrane</keyword>